<dbReference type="GO" id="GO:0009069">
    <property type="term" value="P:serine family amino acid metabolic process"/>
    <property type="evidence" value="ECO:0007669"/>
    <property type="project" value="UniProtKB-ARBA"/>
</dbReference>
<evidence type="ECO:0000256" key="3">
    <source>
        <dbReference type="ARBA" id="ARBA00004962"/>
    </source>
</evidence>
<dbReference type="Proteomes" id="UP001209878">
    <property type="component" value="Unassembled WGS sequence"/>
</dbReference>
<evidence type="ECO:0000256" key="14">
    <source>
        <dbReference type="ARBA" id="ARBA00081847"/>
    </source>
</evidence>
<evidence type="ECO:0000256" key="6">
    <source>
        <dbReference type="ARBA" id="ARBA00022898"/>
    </source>
</evidence>
<keyword evidence="8" id="KW-0496">Mitochondrion</keyword>
<dbReference type="Pfam" id="PF00291">
    <property type="entry name" value="PALP"/>
    <property type="match status" value="1"/>
</dbReference>
<evidence type="ECO:0000313" key="16">
    <source>
        <dbReference type="EMBL" id="KAK2173603.1"/>
    </source>
</evidence>
<comment type="function">
    <text evidence="10">Catalyzes the conversion of O-succinyl-L-serine into cysteine, the last step in the cysteine biosynthesis pathway. Can also use O-acetyl-L-serine.</text>
</comment>
<dbReference type="NCBIfam" id="NF007989">
    <property type="entry name" value="PRK10717.1"/>
    <property type="match status" value="1"/>
</dbReference>
<protein>
    <recommendedName>
        <fullName evidence="11">Cysteine synthase 1</fullName>
    </recommendedName>
    <alternativeName>
        <fullName evidence="12">O-acetylserine (thiol)-lyase 1</fullName>
    </alternativeName>
    <alternativeName>
        <fullName evidence="13">O-acetylserine sulfhydrylase 1</fullName>
    </alternativeName>
    <alternativeName>
        <fullName evidence="14">O-succinylserine sulfhydrylase</fullName>
    </alternativeName>
</protein>
<dbReference type="SUPFAM" id="SSF53686">
    <property type="entry name" value="Tryptophan synthase beta subunit-like PLP-dependent enzymes"/>
    <property type="match status" value="1"/>
</dbReference>
<comment type="subcellular location">
    <subcellularLocation>
        <location evidence="2">Mitochondrion</location>
    </subcellularLocation>
</comment>
<evidence type="ECO:0000256" key="1">
    <source>
        <dbReference type="ARBA" id="ARBA00001933"/>
    </source>
</evidence>
<feature type="domain" description="Tryptophan synthase beta chain-like PALP" evidence="15">
    <location>
        <begin position="49"/>
        <end position="341"/>
    </location>
</feature>
<dbReference type="InterPro" id="IPR036052">
    <property type="entry name" value="TrpB-like_PALP_sf"/>
</dbReference>
<keyword evidence="5" id="KW-0808">Transferase</keyword>
<dbReference type="EMBL" id="JAODUO010000864">
    <property type="protein sequence ID" value="KAK2173603.1"/>
    <property type="molecule type" value="Genomic_DNA"/>
</dbReference>
<evidence type="ECO:0000256" key="13">
    <source>
        <dbReference type="ARBA" id="ARBA00079147"/>
    </source>
</evidence>
<keyword evidence="7" id="KW-0809">Transit peptide</keyword>
<dbReference type="FunFam" id="3.40.50.1100:FF:000011">
    <property type="entry name" value="Cysteine synthase (o-acetylserine)"/>
    <property type="match status" value="1"/>
</dbReference>
<organism evidence="16 17">
    <name type="scientific">Ridgeia piscesae</name>
    <name type="common">Tubeworm</name>
    <dbReference type="NCBI Taxonomy" id="27915"/>
    <lineage>
        <taxon>Eukaryota</taxon>
        <taxon>Metazoa</taxon>
        <taxon>Spiralia</taxon>
        <taxon>Lophotrochozoa</taxon>
        <taxon>Annelida</taxon>
        <taxon>Polychaeta</taxon>
        <taxon>Sedentaria</taxon>
        <taxon>Canalipalpata</taxon>
        <taxon>Sabellida</taxon>
        <taxon>Siboglinidae</taxon>
        <taxon>Ridgeia</taxon>
    </lineage>
</organism>
<evidence type="ECO:0000256" key="5">
    <source>
        <dbReference type="ARBA" id="ARBA00022679"/>
    </source>
</evidence>
<evidence type="ECO:0000256" key="8">
    <source>
        <dbReference type="ARBA" id="ARBA00023128"/>
    </source>
</evidence>
<evidence type="ECO:0000256" key="4">
    <source>
        <dbReference type="ARBA" id="ARBA00022605"/>
    </source>
</evidence>
<dbReference type="Gene3D" id="3.40.50.1100">
    <property type="match status" value="2"/>
</dbReference>
<dbReference type="InterPro" id="IPR001926">
    <property type="entry name" value="TrpB-like_PALP"/>
</dbReference>
<sequence>MASCKFGGLVQNVPRFCGFRHVALRCASQQAAATRQTKASGVKTGFMDLAGGTPLIRLNRMSEETGCEILAKAEFMNGGGSVKDRPALYLIREAVNSGKLRPGGTIIEGTAGNTGIGLAHMCNSMGYKCVFYMPNIMSQEKIDLLRTLGAEVRPVPVVPWSDPANYNNQAAALAESMDNAYWTHQFDNLANKRSHYETTGPEIWRDTDGTVDAVVLGTGTGGTLAGVSTYLKEQNPDIKAFLVDPPGSMLYNYFKHGKLEPSEGRGIAEGVGQTRITKNLEGAPIDDAIYVADQDIVNTVLRLLNEDGLFVGGSSGMNVFAAYTVAQKMGPGHTIVTALCDGGQRYFNKIFSQAELEERGLYEGVPDEYKRCLH</sequence>
<dbReference type="GO" id="GO:0044272">
    <property type="term" value="P:sulfur compound biosynthetic process"/>
    <property type="evidence" value="ECO:0007669"/>
    <property type="project" value="UniProtKB-ARBA"/>
</dbReference>
<dbReference type="GO" id="GO:0006534">
    <property type="term" value="P:cysteine metabolic process"/>
    <property type="evidence" value="ECO:0007669"/>
    <property type="project" value="UniProtKB-ARBA"/>
</dbReference>
<reference evidence="16" key="1">
    <citation type="journal article" date="2023" name="Mol. Biol. Evol.">
        <title>Third-Generation Sequencing Reveals the Adaptive Role of the Epigenome in Three Deep-Sea Polychaetes.</title>
        <authorList>
            <person name="Perez M."/>
            <person name="Aroh O."/>
            <person name="Sun Y."/>
            <person name="Lan Y."/>
            <person name="Juniper S.K."/>
            <person name="Young C.R."/>
            <person name="Angers B."/>
            <person name="Qian P.Y."/>
        </authorList>
    </citation>
    <scope>NUCLEOTIDE SEQUENCE</scope>
    <source>
        <strain evidence="16">R07B-5</strain>
    </source>
</reference>
<comment type="pathway">
    <text evidence="3">Amino-acid biosynthesis; L-cysteine biosynthesis; L-cysteine from L-serine: step 2/2.</text>
</comment>
<keyword evidence="17" id="KW-1185">Reference proteome</keyword>
<dbReference type="AlphaFoldDB" id="A0AAD9NM43"/>
<keyword evidence="4" id="KW-0028">Amino-acid biosynthesis</keyword>
<comment type="cofactor">
    <cofactor evidence="1">
        <name>pyridoxal 5'-phosphate</name>
        <dbReference type="ChEBI" id="CHEBI:597326"/>
    </cofactor>
</comment>
<comment type="caution">
    <text evidence="16">The sequence shown here is derived from an EMBL/GenBank/DDBJ whole genome shotgun (WGS) entry which is preliminary data.</text>
</comment>
<keyword evidence="6" id="KW-0663">Pyridoxal phosphate</keyword>
<dbReference type="GO" id="GO:0008652">
    <property type="term" value="P:amino acid biosynthetic process"/>
    <property type="evidence" value="ECO:0007669"/>
    <property type="project" value="UniProtKB-KW"/>
</dbReference>
<dbReference type="GO" id="GO:0016740">
    <property type="term" value="F:transferase activity"/>
    <property type="evidence" value="ECO:0007669"/>
    <property type="project" value="UniProtKB-KW"/>
</dbReference>
<proteinExistence type="predicted"/>
<dbReference type="GO" id="GO:0005739">
    <property type="term" value="C:mitochondrion"/>
    <property type="evidence" value="ECO:0007669"/>
    <property type="project" value="UniProtKB-SubCell"/>
</dbReference>
<dbReference type="InterPro" id="IPR050214">
    <property type="entry name" value="Cys_Synth/Cystath_Beta-Synth"/>
</dbReference>
<evidence type="ECO:0000256" key="10">
    <source>
        <dbReference type="ARBA" id="ARBA00058228"/>
    </source>
</evidence>
<dbReference type="CDD" id="cd01561">
    <property type="entry name" value="CBS_like"/>
    <property type="match status" value="1"/>
</dbReference>
<accession>A0AAD9NM43</accession>
<evidence type="ECO:0000259" key="15">
    <source>
        <dbReference type="Pfam" id="PF00291"/>
    </source>
</evidence>
<evidence type="ECO:0000256" key="9">
    <source>
        <dbReference type="ARBA" id="ARBA00050981"/>
    </source>
</evidence>
<gene>
    <name evidence="16" type="ORF">NP493_864g02030</name>
</gene>
<name>A0AAD9NM43_RIDPI</name>
<evidence type="ECO:0000313" key="17">
    <source>
        <dbReference type="Proteomes" id="UP001209878"/>
    </source>
</evidence>
<comment type="catalytic activity">
    <reaction evidence="9">
        <text>O-succinyl-L-serine + hydrogen sulfide = L-cysteine + succinate</text>
        <dbReference type="Rhea" id="RHEA:53816"/>
        <dbReference type="ChEBI" id="CHEBI:29919"/>
        <dbReference type="ChEBI" id="CHEBI:30031"/>
        <dbReference type="ChEBI" id="CHEBI:35235"/>
        <dbReference type="ChEBI" id="CHEBI:136856"/>
    </reaction>
</comment>
<evidence type="ECO:0000256" key="2">
    <source>
        <dbReference type="ARBA" id="ARBA00004173"/>
    </source>
</evidence>
<evidence type="ECO:0000256" key="12">
    <source>
        <dbReference type="ARBA" id="ARBA00078262"/>
    </source>
</evidence>
<evidence type="ECO:0000256" key="11">
    <source>
        <dbReference type="ARBA" id="ARBA00072087"/>
    </source>
</evidence>
<dbReference type="PANTHER" id="PTHR10314">
    <property type="entry name" value="CYSTATHIONINE BETA-SYNTHASE"/>
    <property type="match status" value="1"/>
</dbReference>
<evidence type="ECO:0000256" key="7">
    <source>
        <dbReference type="ARBA" id="ARBA00022946"/>
    </source>
</evidence>